<sequence length="42" mass="4609">MDFLWTEGGDHSHGTESRDENEQSVGTHGGQSQDTSSSQEKE</sequence>
<feature type="compositionally biased region" description="Basic and acidic residues" evidence="1">
    <location>
        <begin position="8"/>
        <end position="21"/>
    </location>
</feature>
<dbReference type="EMBL" id="CH473970">
    <property type="protein sequence ID" value="EDM09174.1"/>
    <property type="molecule type" value="Genomic_DNA"/>
</dbReference>
<evidence type="ECO:0000313" key="3">
    <source>
        <dbReference type="Proteomes" id="UP000234681"/>
    </source>
</evidence>
<evidence type="ECO:0000313" key="2">
    <source>
        <dbReference type="EMBL" id="EDM09174.1"/>
    </source>
</evidence>
<dbReference type="Proteomes" id="UP000234681">
    <property type="component" value="Chromosome 16"/>
</dbReference>
<proteinExistence type="predicted"/>
<feature type="non-terminal residue" evidence="2">
    <location>
        <position position="42"/>
    </location>
</feature>
<accession>A6IVP8</accession>
<protein>
    <submittedName>
        <fullName evidence="2">RCG43145</fullName>
    </submittedName>
</protein>
<name>A6IVP8_RAT</name>
<gene>
    <name evidence="2" type="ORF">rCG_43145</name>
</gene>
<reference evidence="2 3" key="1">
    <citation type="submission" date="2005-09" db="EMBL/GenBank/DDBJ databases">
        <authorList>
            <person name="Mural R.J."/>
            <person name="Li P.W."/>
            <person name="Adams M.D."/>
            <person name="Amanatides P.G."/>
            <person name="Baden-Tillson H."/>
            <person name="Barnstead M."/>
            <person name="Chin S.H."/>
            <person name="Dew I."/>
            <person name="Evans C.A."/>
            <person name="Ferriera S."/>
            <person name="Flanigan M."/>
            <person name="Fosler C."/>
            <person name="Glodek A."/>
            <person name="Gu Z."/>
            <person name="Holt R.A."/>
            <person name="Jennings D."/>
            <person name="Kraft C.L."/>
            <person name="Lu F."/>
            <person name="Nguyen T."/>
            <person name="Nusskern D.R."/>
            <person name="Pfannkoch C.M."/>
            <person name="Sitter C."/>
            <person name="Sutton G.G."/>
            <person name="Venter J.C."/>
            <person name="Wang Z."/>
            <person name="Woodage T."/>
            <person name="Zheng X.H."/>
            <person name="Zhong F."/>
        </authorList>
    </citation>
    <scope>NUCLEOTIDE SEQUENCE [LARGE SCALE GENOMIC DNA]</scope>
    <source>
        <strain>BN</strain>
        <strain evidence="3">Sprague-Dawley</strain>
    </source>
</reference>
<feature type="compositionally biased region" description="Polar residues" evidence="1">
    <location>
        <begin position="23"/>
        <end position="42"/>
    </location>
</feature>
<dbReference type="AlphaFoldDB" id="A6IVP8"/>
<evidence type="ECO:0000256" key="1">
    <source>
        <dbReference type="SAM" id="MobiDB-lite"/>
    </source>
</evidence>
<feature type="region of interest" description="Disordered" evidence="1">
    <location>
        <begin position="1"/>
        <end position="42"/>
    </location>
</feature>
<organism evidence="2 3">
    <name type="scientific">Rattus norvegicus</name>
    <name type="common">Rat</name>
    <dbReference type="NCBI Taxonomy" id="10116"/>
    <lineage>
        <taxon>Eukaryota</taxon>
        <taxon>Metazoa</taxon>
        <taxon>Chordata</taxon>
        <taxon>Craniata</taxon>
        <taxon>Vertebrata</taxon>
        <taxon>Euteleostomi</taxon>
        <taxon>Mammalia</taxon>
        <taxon>Eutheria</taxon>
        <taxon>Euarchontoglires</taxon>
        <taxon>Glires</taxon>
        <taxon>Rodentia</taxon>
        <taxon>Myomorpha</taxon>
        <taxon>Muroidea</taxon>
        <taxon>Muridae</taxon>
        <taxon>Murinae</taxon>
        <taxon>Rattus</taxon>
    </lineage>
</organism>